<gene>
    <name evidence="1" type="ORF">TRIATDRAFT_301810</name>
</gene>
<reference evidence="1 2" key="1">
    <citation type="journal article" date="2011" name="Genome Biol.">
        <title>Comparative genome sequence analysis underscores mycoparasitism as the ancestral life style of Trichoderma.</title>
        <authorList>
            <person name="Kubicek C.P."/>
            <person name="Herrera-Estrella A."/>
            <person name="Seidl-Seiboth V."/>
            <person name="Martinez D.A."/>
            <person name="Druzhinina I.S."/>
            <person name="Thon M."/>
            <person name="Zeilinger S."/>
            <person name="Casas-Flores S."/>
            <person name="Horwitz B.A."/>
            <person name="Mukherjee P.K."/>
            <person name="Mukherjee M."/>
            <person name="Kredics L."/>
            <person name="Alcaraz L.D."/>
            <person name="Aerts A."/>
            <person name="Antal Z."/>
            <person name="Atanasova L."/>
            <person name="Cervantes-Badillo M.G."/>
            <person name="Challacombe J."/>
            <person name="Chertkov O."/>
            <person name="McCluskey K."/>
            <person name="Coulpier F."/>
            <person name="Deshpande N."/>
            <person name="von Doehren H."/>
            <person name="Ebbole D.J."/>
            <person name="Esquivel-Naranjo E.U."/>
            <person name="Fekete E."/>
            <person name="Flipphi M."/>
            <person name="Glaser F."/>
            <person name="Gomez-Rodriguez E.Y."/>
            <person name="Gruber S."/>
            <person name="Han C."/>
            <person name="Henrissat B."/>
            <person name="Hermosa R."/>
            <person name="Hernandez-Onate M."/>
            <person name="Karaffa L."/>
            <person name="Kosti I."/>
            <person name="Le Crom S."/>
            <person name="Lindquist E."/>
            <person name="Lucas S."/>
            <person name="Luebeck M."/>
            <person name="Luebeck P.S."/>
            <person name="Margeot A."/>
            <person name="Metz B."/>
            <person name="Misra M."/>
            <person name="Nevalainen H."/>
            <person name="Omann M."/>
            <person name="Packer N."/>
            <person name="Perrone G."/>
            <person name="Uresti-Rivera E.E."/>
            <person name="Salamov A."/>
            <person name="Schmoll M."/>
            <person name="Seiboth B."/>
            <person name="Shapiro H."/>
            <person name="Sukno S."/>
            <person name="Tamayo-Ramos J.A."/>
            <person name="Tisch D."/>
            <person name="Wiest A."/>
            <person name="Wilkinson H.H."/>
            <person name="Zhang M."/>
            <person name="Coutinho P.M."/>
            <person name="Kenerley C.M."/>
            <person name="Monte E."/>
            <person name="Baker S.E."/>
            <person name="Grigoriev I.V."/>
        </authorList>
    </citation>
    <scope>NUCLEOTIDE SEQUENCE [LARGE SCALE GENOMIC DNA]</scope>
    <source>
        <strain evidence="2">ATCC 20476 / IMI 206040</strain>
    </source>
</reference>
<proteinExistence type="predicted"/>
<dbReference type="EMBL" id="ABDG02000027">
    <property type="protein sequence ID" value="EHK41140.1"/>
    <property type="molecule type" value="Genomic_DNA"/>
</dbReference>
<comment type="caution">
    <text evidence="1">The sequence shown here is derived from an EMBL/GenBank/DDBJ whole genome shotgun (WGS) entry which is preliminary data.</text>
</comment>
<keyword evidence="2" id="KW-1185">Reference proteome</keyword>
<dbReference type="Proteomes" id="UP000005426">
    <property type="component" value="Unassembled WGS sequence"/>
</dbReference>
<organism evidence="1 2">
    <name type="scientific">Hypocrea atroviridis (strain ATCC 20476 / IMI 206040)</name>
    <name type="common">Trichoderma atroviride</name>
    <dbReference type="NCBI Taxonomy" id="452589"/>
    <lineage>
        <taxon>Eukaryota</taxon>
        <taxon>Fungi</taxon>
        <taxon>Dikarya</taxon>
        <taxon>Ascomycota</taxon>
        <taxon>Pezizomycotina</taxon>
        <taxon>Sordariomycetes</taxon>
        <taxon>Hypocreomycetidae</taxon>
        <taxon>Hypocreales</taxon>
        <taxon>Hypocreaceae</taxon>
        <taxon>Trichoderma</taxon>
    </lineage>
</organism>
<sequence length="108" mass="12141">MHTSRDHRVGCDPIGRIVPAGPKYGILKPRLLAFETALVQFRGLYLITFPLIRSPWGRQGAEIPSHRRRCLAVSQPLSRFGQPQRGRTRATTSGIWVSECCSLRLDSN</sequence>
<evidence type="ECO:0000313" key="1">
    <source>
        <dbReference type="EMBL" id="EHK41140.1"/>
    </source>
</evidence>
<evidence type="ECO:0000313" key="2">
    <source>
        <dbReference type="Proteomes" id="UP000005426"/>
    </source>
</evidence>
<dbReference type="HOGENOM" id="CLU_2197334_0_0_1"/>
<protein>
    <submittedName>
        <fullName evidence="1">Uncharacterized protein</fullName>
    </submittedName>
</protein>
<dbReference type="AlphaFoldDB" id="G9P4D9"/>
<dbReference type="OrthoDB" id="10443810at2759"/>
<accession>G9P4D9</accession>
<name>G9P4D9_HYPAI</name>